<dbReference type="PANTHER" id="PTHR33608:SF14">
    <property type="entry name" value="POSSIBLE CONSERVED SECRETED PROTEIN"/>
    <property type="match status" value="1"/>
</dbReference>
<dbReference type="RefSeq" id="WP_015771566.1">
    <property type="nucleotide sequence ID" value="NC_013174.1"/>
</dbReference>
<organism evidence="3 4">
    <name type="scientific">Jonesia denitrificans (strain ATCC 14870 / DSM 20603 / BCRC 15368 / CIP 55.134 / JCM 11481 / NBRC 15587 / NCTC 10816 / Prevot 55134)</name>
    <name type="common">Listeria denitrificans</name>
    <dbReference type="NCBI Taxonomy" id="471856"/>
    <lineage>
        <taxon>Bacteria</taxon>
        <taxon>Bacillati</taxon>
        <taxon>Actinomycetota</taxon>
        <taxon>Actinomycetes</taxon>
        <taxon>Micrococcales</taxon>
        <taxon>Jonesiaceae</taxon>
        <taxon>Jonesia</taxon>
    </lineage>
</organism>
<keyword evidence="1" id="KW-0472">Membrane</keyword>
<evidence type="ECO:0000256" key="1">
    <source>
        <dbReference type="SAM" id="Phobius"/>
    </source>
</evidence>
<name>C7R481_JONDD</name>
<dbReference type="InterPro" id="IPR002881">
    <property type="entry name" value="DUF58"/>
</dbReference>
<sequence length="430" mass="46681">MTNAAWYQTNTPRDFAILGVLTLAIALIFAHPLIALIACSLILIALLMRHPRPTTAPTVTTTVTTDAHPNSQHITATATITTPISADAHIRIETPGAPPITYSLRVATTEHIDITIPLARTGQRHLGTATTTLTAPHYGLISDTITTNLGHVTVLPAATPLPTVPLVARITGLTGPHTSRARGAGTEFLDLAPMQPHDRRSTINWYATARKSPDLTNLYVRRTYAQAEATIVIMIDSRDDVGREIALWGSGSQPRPDQRTSLDIARIAGLSLAHTHITRGDRVGLEDLGHPRPPLSPATGARHLARLQHALALATPHGAPPERTRAPAIPAGAQVYLLSTLLDNAAYDAALSITRHGHSLIIIDTLPTTNTWGLTPRAQQAWRIISHERSQRIAGLTDLHCPVIQWDNANPHQAFTHLDRHTQRTKRTQR</sequence>
<evidence type="ECO:0000313" key="3">
    <source>
        <dbReference type="EMBL" id="ACV08938.1"/>
    </source>
</evidence>
<dbReference type="OrthoDB" id="9776116at2"/>
<dbReference type="EMBL" id="CP001706">
    <property type="protein sequence ID" value="ACV08938.1"/>
    <property type="molecule type" value="Genomic_DNA"/>
</dbReference>
<feature type="domain" description="DUF58" evidence="2">
    <location>
        <begin position="195"/>
        <end position="363"/>
    </location>
</feature>
<protein>
    <recommendedName>
        <fullName evidence="2">DUF58 domain-containing protein</fullName>
    </recommendedName>
</protein>
<dbReference type="eggNOG" id="COG1721">
    <property type="taxonomic scope" value="Bacteria"/>
</dbReference>
<dbReference type="KEGG" id="jde:Jden_1282"/>
<gene>
    <name evidence="3" type="ordered locus">Jden_1282</name>
</gene>
<dbReference type="HOGENOM" id="CLU_052321_0_0_11"/>
<dbReference type="STRING" id="471856.Jden_1282"/>
<accession>C7R481</accession>
<reference evidence="3 4" key="1">
    <citation type="journal article" date="2009" name="Stand. Genomic Sci.">
        <title>Complete genome sequence of Jonesia denitrificans type strain (Prevot 55134).</title>
        <authorList>
            <person name="Pukall R."/>
            <person name="Gehrich-Schroter G."/>
            <person name="Lapidus A."/>
            <person name="Nolan M."/>
            <person name="Glavina Del Rio T."/>
            <person name="Lucas S."/>
            <person name="Chen F."/>
            <person name="Tice H."/>
            <person name="Pitluck S."/>
            <person name="Cheng J.F."/>
            <person name="Copeland A."/>
            <person name="Saunders E."/>
            <person name="Brettin T."/>
            <person name="Detter J.C."/>
            <person name="Bruce D."/>
            <person name="Goodwin L."/>
            <person name="Pati A."/>
            <person name="Ivanova N."/>
            <person name="Mavromatis K."/>
            <person name="Ovchinnikova G."/>
            <person name="Chen A."/>
            <person name="Palaniappan K."/>
            <person name="Land M."/>
            <person name="Hauser L."/>
            <person name="Chang Y.J."/>
            <person name="Jeffries C.D."/>
            <person name="Chain P."/>
            <person name="Goker M."/>
            <person name="Bristow J."/>
            <person name="Eisen J.A."/>
            <person name="Markowitz V."/>
            <person name="Hugenholtz P."/>
            <person name="Kyrpides N.C."/>
            <person name="Klenk H.P."/>
            <person name="Han C."/>
        </authorList>
    </citation>
    <scope>NUCLEOTIDE SEQUENCE [LARGE SCALE GENOMIC DNA]</scope>
    <source>
        <strain evidence="4">ATCC 14870 / DSM 20603 / BCRC 15368 / CIP 55.134 / JCM 11481 / NBRC 15587 / NCTC 10816 / Prevot 55134</strain>
    </source>
</reference>
<dbReference type="Pfam" id="PF01882">
    <property type="entry name" value="DUF58"/>
    <property type="match status" value="1"/>
</dbReference>
<feature type="transmembrane region" description="Helical" evidence="1">
    <location>
        <begin position="15"/>
        <end position="48"/>
    </location>
</feature>
<keyword evidence="1" id="KW-0812">Transmembrane</keyword>
<dbReference type="AlphaFoldDB" id="C7R481"/>
<keyword evidence="4" id="KW-1185">Reference proteome</keyword>
<evidence type="ECO:0000259" key="2">
    <source>
        <dbReference type="Pfam" id="PF01882"/>
    </source>
</evidence>
<dbReference type="Proteomes" id="UP000000628">
    <property type="component" value="Chromosome"/>
</dbReference>
<dbReference type="PANTHER" id="PTHR33608">
    <property type="entry name" value="BLL2464 PROTEIN"/>
    <property type="match status" value="1"/>
</dbReference>
<proteinExistence type="predicted"/>
<keyword evidence="1" id="KW-1133">Transmembrane helix</keyword>
<evidence type="ECO:0000313" key="4">
    <source>
        <dbReference type="Proteomes" id="UP000000628"/>
    </source>
</evidence>